<dbReference type="PANTHER" id="PTHR39456">
    <property type="entry name" value="METAL-DEPENDENT HYDROLASE"/>
    <property type="match status" value="1"/>
</dbReference>
<dbReference type="PIRSF" id="PIRSF007580">
    <property type="entry name" value="UCP07580"/>
    <property type="match status" value="1"/>
</dbReference>
<accession>A0ABP7I6W8</accession>
<dbReference type="GO" id="GO:0016787">
    <property type="term" value="F:hydrolase activity"/>
    <property type="evidence" value="ECO:0007669"/>
    <property type="project" value="UniProtKB-KW"/>
</dbReference>
<keyword evidence="1" id="KW-1133">Transmembrane helix</keyword>
<sequence>MAAAPVPHRDVRVRRVGFTYPEGALHKHYVDGDLVMSHVVAVLSATFPPGEDFFVRSVRHFRDRVDDPELSAQVRGFIGQEVTHGREHVELNDRLQQMGYPTRRVSAFVEWSLADAWKRAPKKLCLAYTAALEHYTATIAECLLRKPEAQRLLGDTEVRNILLWHALEESEHKAVAFDVYRAVGGSERMRRWGFRIQSVGLIGLVVVGTLLSLLTDRAAYNPVRLVRSLLALRHSPFLQRDVIAHLRAYTREGFHPDDFDSTELVAEWSARLFGPDGTLRDHLP</sequence>
<comment type="caution">
    <text evidence="2">The sequence shown here is derived from an EMBL/GenBank/DDBJ whole genome shotgun (WGS) entry which is preliminary data.</text>
</comment>
<keyword evidence="1" id="KW-0812">Transmembrane</keyword>
<dbReference type="Proteomes" id="UP001501821">
    <property type="component" value="Unassembled WGS sequence"/>
</dbReference>
<evidence type="ECO:0000313" key="2">
    <source>
        <dbReference type="EMBL" id="GAA3809497.1"/>
    </source>
</evidence>
<dbReference type="InterPro" id="IPR016516">
    <property type="entry name" value="UCP07580"/>
</dbReference>
<dbReference type="EMBL" id="BAABAH010000002">
    <property type="protein sequence ID" value="GAA3809497.1"/>
    <property type="molecule type" value="Genomic_DNA"/>
</dbReference>
<gene>
    <name evidence="2" type="ORF">GCM10022242_10290</name>
</gene>
<keyword evidence="3" id="KW-1185">Reference proteome</keyword>
<keyword evidence="2" id="KW-0378">Hydrolase</keyword>
<proteinExistence type="predicted"/>
<feature type="transmembrane region" description="Helical" evidence="1">
    <location>
        <begin position="196"/>
        <end position="214"/>
    </location>
</feature>
<evidence type="ECO:0000313" key="3">
    <source>
        <dbReference type="Proteomes" id="UP001501821"/>
    </source>
</evidence>
<dbReference type="RefSeq" id="WP_344772965.1">
    <property type="nucleotide sequence ID" value="NZ_BAABAH010000002.1"/>
</dbReference>
<name>A0ABP7I6W8_9ACTN</name>
<dbReference type="Pfam" id="PF10118">
    <property type="entry name" value="Metal_hydrol"/>
    <property type="match status" value="1"/>
</dbReference>
<organism evidence="2 3">
    <name type="scientific">Nocardioides panacisoli</name>
    <dbReference type="NCBI Taxonomy" id="627624"/>
    <lineage>
        <taxon>Bacteria</taxon>
        <taxon>Bacillati</taxon>
        <taxon>Actinomycetota</taxon>
        <taxon>Actinomycetes</taxon>
        <taxon>Propionibacteriales</taxon>
        <taxon>Nocardioidaceae</taxon>
        <taxon>Nocardioides</taxon>
    </lineage>
</organism>
<reference evidence="3" key="1">
    <citation type="journal article" date="2019" name="Int. J. Syst. Evol. Microbiol.">
        <title>The Global Catalogue of Microorganisms (GCM) 10K type strain sequencing project: providing services to taxonomists for standard genome sequencing and annotation.</title>
        <authorList>
            <consortium name="The Broad Institute Genomics Platform"/>
            <consortium name="The Broad Institute Genome Sequencing Center for Infectious Disease"/>
            <person name="Wu L."/>
            <person name="Ma J."/>
        </authorList>
    </citation>
    <scope>NUCLEOTIDE SEQUENCE [LARGE SCALE GENOMIC DNA]</scope>
    <source>
        <strain evidence="3">JCM 16953</strain>
    </source>
</reference>
<protein>
    <submittedName>
        <fullName evidence="2">Metal-dependent hydrolase</fullName>
    </submittedName>
</protein>
<evidence type="ECO:0000256" key="1">
    <source>
        <dbReference type="SAM" id="Phobius"/>
    </source>
</evidence>
<keyword evidence="1" id="KW-0472">Membrane</keyword>
<dbReference type="PANTHER" id="PTHR39456:SF1">
    <property type="entry name" value="METAL-DEPENDENT HYDROLASE"/>
    <property type="match status" value="1"/>
</dbReference>